<dbReference type="RefSeq" id="WP_075001214.1">
    <property type="nucleotide sequence ID" value="NZ_FOGO01000007.1"/>
</dbReference>
<protein>
    <recommendedName>
        <fullName evidence="1">DeoxyPurine in DNA protein A domain-containing protein</fullName>
    </recommendedName>
</protein>
<keyword evidence="3" id="KW-1185">Reference proteome</keyword>
<evidence type="ECO:0000313" key="2">
    <source>
        <dbReference type="EMBL" id="SES04111.1"/>
    </source>
</evidence>
<evidence type="ECO:0000313" key="3">
    <source>
        <dbReference type="Proteomes" id="UP000182841"/>
    </source>
</evidence>
<gene>
    <name evidence="2" type="ORF">SAMN05421870_107303</name>
</gene>
<proteinExistence type="predicted"/>
<dbReference type="Pfam" id="PF23859">
    <property type="entry name" value="DpdA"/>
    <property type="match status" value="1"/>
</dbReference>
<dbReference type="Proteomes" id="UP000182841">
    <property type="component" value="Unassembled WGS sequence"/>
</dbReference>
<dbReference type="EMBL" id="FOGO01000007">
    <property type="protein sequence ID" value="SES04111.1"/>
    <property type="molecule type" value="Genomic_DNA"/>
</dbReference>
<reference evidence="3" key="1">
    <citation type="submission" date="2016-10" db="EMBL/GenBank/DDBJ databases">
        <authorList>
            <person name="Varghese N."/>
            <person name="Submissions S."/>
        </authorList>
    </citation>
    <scope>NUCLEOTIDE SEQUENCE [LARGE SCALE GENOMIC DNA]</scope>
    <source>
        <strain evidence="3">CGMCC 4.6825</strain>
    </source>
</reference>
<dbReference type="AlphaFoldDB" id="A0A1H9U4D9"/>
<feature type="domain" description="DeoxyPurine in DNA protein A" evidence="1">
    <location>
        <begin position="2"/>
        <end position="267"/>
    </location>
</feature>
<sequence>MKFYLGAKPHFMAHTDVPLFVSDTTLRGIRRLPEARGPWALDSGGFTQLSEHGTWGSGPSPRQYVEQIRRYAEHIGRLEWAAPQDWMCEDVIINGGPMPGGKHAPGTRLSVAEHQRRTVANFCELRALNCPVRIIPVLQGDRPAAYEQCATLYERAGVDLTREPLVGVGSVCRIQDTPLAAEVIHTVAGIVGPGRAHGFGFKTEGLRRVAHLLGTADSMAWSAQGRHTPGDGCDFRLPRSRGPHKNEANCLRYALAWREGVLAAIEKGMTAPRQLSLLDLPVEDRLERAA</sequence>
<evidence type="ECO:0000259" key="1">
    <source>
        <dbReference type="Pfam" id="PF23859"/>
    </source>
</evidence>
<organism evidence="2 3">
    <name type="scientific">Streptomyces qinglanensis</name>
    <dbReference type="NCBI Taxonomy" id="943816"/>
    <lineage>
        <taxon>Bacteria</taxon>
        <taxon>Bacillati</taxon>
        <taxon>Actinomycetota</taxon>
        <taxon>Actinomycetes</taxon>
        <taxon>Kitasatosporales</taxon>
        <taxon>Streptomycetaceae</taxon>
        <taxon>Streptomyces</taxon>
    </lineage>
</organism>
<name>A0A1H9U4D9_9ACTN</name>
<accession>A0A1H9U4D9</accession>
<dbReference type="InterPro" id="IPR055645">
    <property type="entry name" value="DpdA"/>
</dbReference>